<feature type="compositionally biased region" description="Polar residues" evidence="1">
    <location>
        <begin position="29"/>
        <end position="39"/>
    </location>
</feature>
<name>A0A1Y3AYJ0_EURMA</name>
<protein>
    <submittedName>
        <fullName evidence="2">Uncharacterized protein</fullName>
    </submittedName>
</protein>
<evidence type="ECO:0000256" key="1">
    <source>
        <dbReference type="SAM" id="MobiDB-lite"/>
    </source>
</evidence>
<gene>
    <name evidence="2" type="ORF">BLA29_002412</name>
</gene>
<dbReference type="EMBL" id="MUJZ01053407">
    <property type="protein sequence ID" value="OTF73047.1"/>
    <property type="molecule type" value="Genomic_DNA"/>
</dbReference>
<proteinExistence type="predicted"/>
<organism evidence="2 3">
    <name type="scientific">Euroglyphus maynei</name>
    <name type="common">Mayne's house dust mite</name>
    <dbReference type="NCBI Taxonomy" id="6958"/>
    <lineage>
        <taxon>Eukaryota</taxon>
        <taxon>Metazoa</taxon>
        <taxon>Ecdysozoa</taxon>
        <taxon>Arthropoda</taxon>
        <taxon>Chelicerata</taxon>
        <taxon>Arachnida</taxon>
        <taxon>Acari</taxon>
        <taxon>Acariformes</taxon>
        <taxon>Sarcoptiformes</taxon>
        <taxon>Astigmata</taxon>
        <taxon>Psoroptidia</taxon>
        <taxon>Analgoidea</taxon>
        <taxon>Pyroglyphidae</taxon>
        <taxon>Pyroglyphinae</taxon>
        <taxon>Euroglyphus</taxon>
    </lineage>
</organism>
<evidence type="ECO:0000313" key="3">
    <source>
        <dbReference type="Proteomes" id="UP000194236"/>
    </source>
</evidence>
<dbReference type="AlphaFoldDB" id="A0A1Y3AYJ0"/>
<accession>A0A1Y3AYJ0</accession>
<evidence type="ECO:0000313" key="2">
    <source>
        <dbReference type="EMBL" id="OTF73047.1"/>
    </source>
</evidence>
<feature type="region of interest" description="Disordered" evidence="1">
    <location>
        <begin position="19"/>
        <end position="39"/>
    </location>
</feature>
<sequence>MTTHIFWLKKSNEIQKRKQNWKNSEDTFQRSGQKLDAQNQADVCRNSNFKWKNLDIRKK</sequence>
<comment type="caution">
    <text evidence="2">The sequence shown here is derived from an EMBL/GenBank/DDBJ whole genome shotgun (WGS) entry which is preliminary data.</text>
</comment>
<keyword evidence="3" id="KW-1185">Reference proteome</keyword>
<dbReference type="Proteomes" id="UP000194236">
    <property type="component" value="Unassembled WGS sequence"/>
</dbReference>
<reference evidence="2 3" key="1">
    <citation type="submission" date="2017-03" db="EMBL/GenBank/DDBJ databases">
        <title>Genome Survey of Euroglyphus maynei.</title>
        <authorList>
            <person name="Arlian L.G."/>
            <person name="Morgan M.S."/>
            <person name="Rider S.D."/>
        </authorList>
    </citation>
    <scope>NUCLEOTIDE SEQUENCE [LARGE SCALE GENOMIC DNA]</scope>
    <source>
        <strain evidence="2">Arlian Lab</strain>
        <tissue evidence="2">Whole body</tissue>
    </source>
</reference>